<feature type="region of interest" description="Disordered" evidence="1">
    <location>
        <begin position="46"/>
        <end position="66"/>
    </location>
</feature>
<keyword evidence="3" id="KW-1185">Reference proteome</keyword>
<feature type="region of interest" description="Disordered" evidence="1">
    <location>
        <begin position="1"/>
        <end position="24"/>
    </location>
</feature>
<name>A0A2Z6P8W1_TRISU</name>
<proteinExistence type="predicted"/>
<dbReference type="Proteomes" id="UP000242715">
    <property type="component" value="Unassembled WGS sequence"/>
</dbReference>
<evidence type="ECO:0000313" key="3">
    <source>
        <dbReference type="Proteomes" id="UP000242715"/>
    </source>
</evidence>
<evidence type="ECO:0000313" key="2">
    <source>
        <dbReference type="EMBL" id="GAU45910.1"/>
    </source>
</evidence>
<reference evidence="3" key="1">
    <citation type="journal article" date="2017" name="Front. Plant Sci.">
        <title>Climate Clever Clovers: New Paradigm to Reduce the Environmental Footprint of Ruminants by Breeding Low Methanogenic Forages Utilizing Haplotype Variation.</title>
        <authorList>
            <person name="Kaur P."/>
            <person name="Appels R."/>
            <person name="Bayer P.E."/>
            <person name="Keeble-Gagnere G."/>
            <person name="Wang J."/>
            <person name="Hirakawa H."/>
            <person name="Shirasawa K."/>
            <person name="Vercoe P."/>
            <person name="Stefanova K."/>
            <person name="Durmic Z."/>
            <person name="Nichols P."/>
            <person name="Revell C."/>
            <person name="Isobe S.N."/>
            <person name="Edwards D."/>
            <person name="Erskine W."/>
        </authorList>
    </citation>
    <scope>NUCLEOTIDE SEQUENCE [LARGE SCALE GENOMIC DNA]</scope>
    <source>
        <strain evidence="3">cv. Daliak</strain>
    </source>
</reference>
<protein>
    <submittedName>
        <fullName evidence="2">Uncharacterized protein</fullName>
    </submittedName>
</protein>
<gene>
    <name evidence="2" type="ORF">TSUD_280510</name>
</gene>
<dbReference type="AlphaFoldDB" id="A0A2Z6P8W1"/>
<feature type="compositionally biased region" description="Polar residues" evidence="1">
    <location>
        <begin position="1"/>
        <end position="22"/>
    </location>
</feature>
<sequence>MGQTSELRPPLTQRNTISSNKDQPLLQILTRKKSILPYNLVTHSPTLVKSTNNRSPAKGFPNSSLLNGEFDATTSAMAERDDSYVLHPIFPYANNEDEESMVAETQHLEYDSMGT</sequence>
<dbReference type="EMBL" id="DF974160">
    <property type="protein sequence ID" value="GAU45910.1"/>
    <property type="molecule type" value="Genomic_DNA"/>
</dbReference>
<evidence type="ECO:0000256" key="1">
    <source>
        <dbReference type="SAM" id="MobiDB-lite"/>
    </source>
</evidence>
<organism evidence="2 3">
    <name type="scientific">Trifolium subterraneum</name>
    <name type="common">Subterranean clover</name>
    <dbReference type="NCBI Taxonomy" id="3900"/>
    <lineage>
        <taxon>Eukaryota</taxon>
        <taxon>Viridiplantae</taxon>
        <taxon>Streptophyta</taxon>
        <taxon>Embryophyta</taxon>
        <taxon>Tracheophyta</taxon>
        <taxon>Spermatophyta</taxon>
        <taxon>Magnoliopsida</taxon>
        <taxon>eudicotyledons</taxon>
        <taxon>Gunneridae</taxon>
        <taxon>Pentapetalae</taxon>
        <taxon>rosids</taxon>
        <taxon>fabids</taxon>
        <taxon>Fabales</taxon>
        <taxon>Fabaceae</taxon>
        <taxon>Papilionoideae</taxon>
        <taxon>50 kb inversion clade</taxon>
        <taxon>NPAAA clade</taxon>
        <taxon>Hologalegina</taxon>
        <taxon>IRL clade</taxon>
        <taxon>Trifolieae</taxon>
        <taxon>Trifolium</taxon>
    </lineage>
</organism>
<accession>A0A2Z6P8W1</accession>